<accession>A0A540M864</accession>
<evidence type="ECO:0000313" key="2">
    <source>
        <dbReference type="Proteomes" id="UP000315295"/>
    </source>
</evidence>
<evidence type="ECO:0000313" key="1">
    <source>
        <dbReference type="EMBL" id="TQD94937.1"/>
    </source>
</evidence>
<comment type="caution">
    <text evidence="1">The sequence shown here is derived from an EMBL/GenBank/DDBJ whole genome shotgun (WGS) entry which is preliminary data.</text>
</comment>
<reference evidence="1 2" key="1">
    <citation type="journal article" date="2019" name="G3 (Bethesda)">
        <title>Sequencing of a Wild Apple (Malus baccata) Genome Unravels the Differences Between Cultivated and Wild Apple Species Regarding Disease Resistance and Cold Tolerance.</title>
        <authorList>
            <person name="Chen X."/>
        </authorList>
    </citation>
    <scope>NUCLEOTIDE SEQUENCE [LARGE SCALE GENOMIC DNA]</scope>
    <source>
        <strain evidence="2">cv. Shandingzi</strain>
        <tissue evidence="1">Leaves</tissue>
    </source>
</reference>
<protein>
    <submittedName>
        <fullName evidence="1">Uncharacterized protein</fullName>
    </submittedName>
</protein>
<gene>
    <name evidence="1" type="ORF">C1H46_019483</name>
</gene>
<dbReference type="AlphaFoldDB" id="A0A540M864"/>
<organism evidence="1 2">
    <name type="scientific">Malus baccata</name>
    <name type="common">Siberian crab apple</name>
    <name type="synonym">Pyrus baccata</name>
    <dbReference type="NCBI Taxonomy" id="106549"/>
    <lineage>
        <taxon>Eukaryota</taxon>
        <taxon>Viridiplantae</taxon>
        <taxon>Streptophyta</taxon>
        <taxon>Embryophyta</taxon>
        <taxon>Tracheophyta</taxon>
        <taxon>Spermatophyta</taxon>
        <taxon>Magnoliopsida</taxon>
        <taxon>eudicotyledons</taxon>
        <taxon>Gunneridae</taxon>
        <taxon>Pentapetalae</taxon>
        <taxon>rosids</taxon>
        <taxon>fabids</taxon>
        <taxon>Rosales</taxon>
        <taxon>Rosaceae</taxon>
        <taxon>Amygdaloideae</taxon>
        <taxon>Maleae</taxon>
        <taxon>Malus</taxon>
    </lineage>
</organism>
<name>A0A540M864_MALBA</name>
<dbReference type="EMBL" id="VIEB01000331">
    <property type="protein sequence ID" value="TQD94937.1"/>
    <property type="molecule type" value="Genomic_DNA"/>
</dbReference>
<sequence>MVLIAFGVIRWHQSKLKRGKEHADNATTVASGRGGSGGIKLLTARMRVCLAVGPGALFEDRSVNFRDNKVLSATEVKRQ</sequence>
<keyword evidence="2" id="KW-1185">Reference proteome</keyword>
<proteinExistence type="predicted"/>
<dbReference type="Proteomes" id="UP000315295">
    <property type="component" value="Unassembled WGS sequence"/>
</dbReference>